<evidence type="ECO:0000256" key="7">
    <source>
        <dbReference type="PROSITE-ProRule" id="PRU00042"/>
    </source>
</evidence>
<keyword evidence="3" id="KW-0677">Repeat</keyword>
<dbReference type="AlphaFoldDB" id="A0AAJ0D5N4"/>
<dbReference type="PROSITE" id="PS00028">
    <property type="entry name" value="ZINC_FINGER_C2H2_1"/>
    <property type="match status" value="2"/>
</dbReference>
<gene>
    <name evidence="10" type="ORF">LTR09_012102</name>
</gene>
<feature type="domain" description="C2H2-type" evidence="9">
    <location>
        <begin position="11"/>
        <end position="38"/>
    </location>
</feature>
<comment type="subcellular location">
    <subcellularLocation>
        <location evidence="1">Nucleus</location>
    </subcellularLocation>
</comment>
<feature type="domain" description="C2H2-type" evidence="9">
    <location>
        <begin position="39"/>
        <end position="67"/>
    </location>
</feature>
<feature type="compositionally biased region" description="Polar residues" evidence="8">
    <location>
        <begin position="111"/>
        <end position="122"/>
    </location>
</feature>
<dbReference type="GO" id="GO:0000785">
    <property type="term" value="C:chromatin"/>
    <property type="evidence" value="ECO:0007669"/>
    <property type="project" value="TreeGrafter"/>
</dbReference>
<dbReference type="PROSITE" id="PS50157">
    <property type="entry name" value="ZINC_FINGER_C2H2_2"/>
    <property type="match status" value="2"/>
</dbReference>
<protein>
    <recommendedName>
        <fullName evidence="9">C2H2-type domain-containing protein</fullName>
    </recommendedName>
</protein>
<dbReference type="InterPro" id="IPR007219">
    <property type="entry name" value="XnlR_reg_dom"/>
</dbReference>
<dbReference type="InterPro" id="IPR051059">
    <property type="entry name" value="VerF-like"/>
</dbReference>
<evidence type="ECO:0000256" key="4">
    <source>
        <dbReference type="ARBA" id="ARBA00022771"/>
    </source>
</evidence>
<evidence type="ECO:0000313" key="11">
    <source>
        <dbReference type="Proteomes" id="UP001271007"/>
    </source>
</evidence>
<dbReference type="FunFam" id="3.30.160.60:FF:002343">
    <property type="entry name" value="Zinc finger protein 33A"/>
    <property type="match status" value="1"/>
</dbReference>
<evidence type="ECO:0000256" key="5">
    <source>
        <dbReference type="ARBA" id="ARBA00022833"/>
    </source>
</evidence>
<feature type="region of interest" description="Disordered" evidence="8">
    <location>
        <begin position="28"/>
        <end position="149"/>
    </location>
</feature>
<dbReference type="SUPFAM" id="SSF57667">
    <property type="entry name" value="beta-beta-alpha zinc fingers"/>
    <property type="match status" value="1"/>
</dbReference>
<dbReference type="SMART" id="SM00355">
    <property type="entry name" value="ZnF_C2H2"/>
    <property type="match status" value="2"/>
</dbReference>
<keyword evidence="6" id="KW-0539">Nucleus</keyword>
<proteinExistence type="predicted"/>
<evidence type="ECO:0000256" key="1">
    <source>
        <dbReference type="ARBA" id="ARBA00004123"/>
    </source>
</evidence>
<keyword evidence="4 7" id="KW-0863">Zinc-finger</keyword>
<sequence length="851" mass="93487">MSEQPPQDLPFQCQHCQRRFKRLEHVQRHERTHTKEAPYECPSCDKAFPRGDLLRRHEKSAHNVDTTRRKRSSVHGLEQGNGQPDQDTQIARRSPDSYRTEGTGRPPKIPRTSSTTLQSFTPTPAPHPFVSQVSSGHELATQDGQSNLPIPPSLVYAGSTVYEQTNLDWMAFGEPANDPFDLFGEGDAFLENVDFSSLFLPAGYGLDQVALDQAFPLNADYQTVIATQEPPTKGDDIPRNTAELSSISRFGSPLPSIRPEQKGSTKQVPRPAVAFARPVPCWKLSASDYSAIEASLAPLLPSLPHGFSLPSRHTCSRYLEGSIRGPYEHMPVLHIPTWSARTAAPDLLLSMLAVGSLFKFEDTNATTLFYAAKAAVLHQLRTQASMNGSGLANHVNSYAGSSTTPTTLDDSPYMVTVNGQPYSDDSRLQTMQAILNLMVSGSWGGGQLIGEAITFQSLLAELVRADGLGPEAVPLWTPDLGGDKQAAWSTWIRAESLRRTKLFSYTFINLQAVAFNVVPCMLTSEIQINTPAGQEEWTAKSADSWAHAVQTSRIVSTGFMPAFRSLFQADSPEHPTAVPPTSSLANYALIFALLQCIFLLREGRATLPNVNTKKCLRSDDIESISGALQRWQNRWEDCPESTIEPVSSSGPVAFNSTALLRLAWIRLHADLGPCRSLASRDPNLIVEAFQSCPSIRRHAGLALPIVQAAHALSIPVRLGISYISKTQTTSWSVQHSLSNLECAIFVSKWFDTLASTLATTPLTAQEVGLIYMFRSIVQETGFFKEEAFESANDEQGWQKLIRHLGTATAMLWAEIFSGTHVFELVSNIGISLGKYAKQLEDAHTPINTKSQ</sequence>
<dbReference type="Proteomes" id="UP001271007">
    <property type="component" value="Unassembled WGS sequence"/>
</dbReference>
<evidence type="ECO:0000313" key="10">
    <source>
        <dbReference type="EMBL" id="KAK3046410.1"/>
    </source>
</evidence>
<dbReference type="Pfam" id="PF04082">
    <property type="entry name" value="Fungal_trans"/>
    <property type="match status" value="1"/>
</dbReference>
<dbReference type="GO" id="GO:0005634">
    <property type="term" value="C:nucleus"/>
    <property type="evidence" value="ECO:0007669"/>
    <property type="project" value="UniProtKB-SubCell"/>
</dbReference>
<feature type="compositionally biased region" description="Basic and acidic residues" evidence="8">
    <location>
        <begin position="47"/>
        <end position="67"/>
    </location>
</feature>
<dbReference type="GO" id="GO:0008270">
    <property type="term" value="F:zinc ion binding"/>
    <property type="evidence" value="ECO:0007669"/>
    <property type="project" value="UniProtKB-KW"/>
</dbReference>
<dbReference type="PANTHER" id="PTHR40626">
    <property type="entry name" value="MIP31509P"/>
    <property type="match status" value="1"/>
</dbReference>
<evidence type="ECO:0000256" key="3">
    <source>
        <dbReference type="ARBA" id="ARBA00022737"/>
    </source>
</evidence>
<evidence type="ECO:0000256" key="2">
    <source>
        <dbReference type="ARBA" id="ARBA00022723"/>
    </source>
</evidence>
<dbReference type="GO" id="GO:0006351">
    <property type="term" value="P:DNA-templated transcription"/>
    <property type="evidence" value="ECO:0007669"/>
    <property type="project" value="InterPro"/>
</dbReference>
<evidence type="ECO:0000259" key="9">
    <source>
        <dbReference type="PROSITE" id="PS50157"/>
    </source>
</evidence>
<dbReference type="EMBL" id="JAWDJX010000094">
    <property type="protein sequence ID" value="KAK3046410.1"/>
    <property type="molecule type" value="Genomic_DNA"/>
</dbReference>
<keyword evidence="5" id="KW-0862">Zinc</keyword>
<dbReference type="InterPro" id="IPR013087">
    <property type="entry name" value="Znf_C2H2_type"/>
</dbReference>
<comment type="caution">
    <text evidence="10">The sequence shown here is derived from an EMBL/GenBank/DDBJ whole genome shotgun (WGS) entry which is preliminary data.</text>
</comment>
<evidence type="ECO:0000256" key="8">
    <source>
        <dbReference type="SAM" id="MobiDB-lite"/>
    </source>
</evidence>
<dbReference type="InterPro" id="IPR036236">
    <property type="entry name" value="Znf_C2H2_sf"/>
</dbReference>
<feature type="compositionally biased region" description="Basic and acidic residues" evidence="8">
    <location>
        <begin position="28"/>
        <end position="38"/>
    </location>
</feature>
<organism evidence="10 11">
    <name type="scientific">Extremus antarcticus</name>
    <dbReference type="NCBI Taxonomy" id="702011"/>
    <lineage>
        <taxon>Eukaryota</taxon>
        <taxon>Fungi</taxon>
        <taxon>Dikarya</taxon>
        <taxon>Ascomycota</taxon>
        <taxon>Pezizomycotina</taxon>
        <taxon>Dothideomycetes</taxon>
        <taxon>Dothideomycetidae</taxon>
        <taxon>Mycosphaerellales</taxon>
        <taxon>Extremaceae</taxon>
        <taxon>Extremus</taxon>
    </lineage>
</organism>
<keyword evidence="11" id="KW-1185">Reference proteome</keyword>
<feature type="compositionally biased region" description="Polar residues" evidence="8">
    <location>
        <begin position="80"/>
        <end position="91"/>
    </location>
</feature>
<dbReference type="PANTHER" id="PTHR40626:SF10">
    <property type="entry name" value="C2H2-TYPE DOMAIN-CONTAINING PROTEIN"/>
    <property type="match status" value="1"/>
</dbReference>
<dbReference type="GO" id="GO:0000981">
    <property type="term" value="F:DNA-binding transcription factor activity, RNA polymerase II-specific"/>
    <property type="evidence" value="ECO:0007669"/>
    <property type="project" value="InterPro"/>
</dbReference>
<reference evidence="10" key="1">
    <citation type="submission" date="2023-04" db="EMBL/GenBank/DDBJ databases">
        <title>Black Yeasts Isolated from many extreme environments.</title>
        <authorList>
            <person name="Coleine C."/>
            <person name="Stajich J.E."/>
            <person name="Selbmann L."/>
        </authorList>
    </citation>
    <scope>NUCLEOTIDE SEQUENCE</scope>
    <source>
        <strain evidence="10">CCFEE 5312</strain>
    </source>
</reference>
<name>A0AAJ0D5N4_9PEZI</name>
<accession>A0AAJ0D5N4</accession>
<dbReference type="GO" id="GO:0000978">
    <property type="term" value="F:RNA polymerase II cis-regulatory region sequence-specific DNA binding"/>
    <property type="evidence" value="ECO:0007669"/>
    <property type="project" value="InterPro"/>
</dbReference>
<evidence type="ECO:0000256" key="6">
    <source>
        <dbReference type="ARBA" id="ARBA00023242"/>
    </source>
</evidence>
<keyword evidence="2" id="KW-0479">Metal-binding</keyword>
<dbReference type="Gene3D" id="3.30.160.60">
    <property type="entry name" value="Classic Zinc Finger"/>
    <property type="match status" value="2"/>
</dbReference>
<dbReference type="Pfam" id="PF00096">
    <property type="entry name" value="zf-C2H2"/>
    <property type="match status" value="2"/>
</dbReference>